<dbReference type="OrthoDB" id="1579323at2759"/>
<dbReference type="SUPFAM" id="SSF52058">
    <property type="entry name" value="L domain-like"/>
    <property type="match status" value="1"/>
</dbReference>
<dbReference type="Gene3D" id="1.10.8.430">
    <property type="entry name" value="Helical domain of apoptotic protease-activating factors"/>
    <property type="match status" value="1"/>
</dbReference>
<dbReference type="FunFam" id="3.40.50.300:FF:001091">
    <property type="entry name" value="Probable disease resistance protein At1g61300"/>
    <property type="match status" value="1"/>
</dbReference>
<organism evidence="8 9">
    <name type="scientific">Nyssa sinensis</name>
    <dbReference type="NCBI Taxonomy" id="561372"/>
    <lineage>
        <taxon>Eukaryota</taxon>
        <taxon>Viridiplantae</taxon>
        <taxon>Streptophyta</taxon>
        <taxon>Embryophyta</taxon>
        <taxon>Tracheophyta</taxon>
        <taxon>Spermatophyta</taxon>
        <taxon>Magnoliopsida</taxon>
        <taxon>eudicotyledons</taxon>
        <taxon>Gunneridae</taxon>
        <taxon>Pentapetalae</taxon>
        <taxon>asterids</taxon>
        <taxon>Cornales</taxon>
        <taxon>Nyssaceae</taxon>
        <taxon>Nyssa</taxon>
    </lineage>
</organism>
<dbReference type="InterPro" id="IPR027417">
    <property type="entry name" value="P-loop_NTPase"/>
</dbReference>
<dbReference type="Pfam" id="PF23247">
    <property type="entry name" value="LRR_RPS2"/>
    <property type="match status" value="3"/>
</dbReference>
<dbReference type="InterPro" id="IPR050905">
    <property type="entry name" value="Plant_NBS-LRR"/>
</dbReference>
<dbReference type="FunFam" id="1.10.10.10:FF:000322">
    <property type="entry name" value="Probable disease resistance protein At1g63360"/>
    <property type="match status" value="1"/>
</dbReference>
<evidence type="ECO:0000256" key="3">
    <source>
        <dbReference type="ARBA" id="ARBA00022737"/>
    </source>
</evidence>
<dbReference type="InterPro" id="IPR057135">
    <property type="entry name" value="At4g27190-like_LRR"/>
</dbReference>
<keyword evidence="5" id="KW-0611">Plant defense</keyword>
<dbReference type="SUPFAM" id="SSF52047">
    <property type="entry name" value="RNI-like"/>
    <property type="match status" value="1"/>
</dbReference>
<gene>
    <name evidence="8" type="ORF">F0562_008803</name>
</gene>
<keyword evidence="4" id="KW-0547">Nucleotide-binding</keyword>
<evidence type="ECO:0000256" key="4">
    <source>
        <dbReference type="ARBA" id="ARBA00022741"/>
    </source>
</evidence>
<sequence length="1149" mass="130323">MEGVHDTRPRGECYRHAIIQETYGQLCGHICSLHSVMCCCFISRKALKIQRIKRLIVCNCTSGKLNRDMSAVMEAILTSVVSKVGEYMVEPTIRQVRYMVCFNSIIKDLMTEYESLESMQDEVHNLVQIAERNAEEIVKNVQKWLDDVDSIKLEVRSFKDEIEANKRCINGWCPNWRWRYRLGKKLTKKITTITGLQQTGKFNSVSHPAPPPGIELLPSGNFMTFESTKSAFIQIIEALRDDKTNIIGVYGMGGVGKTTLVKEVGKRAKESELFDQVVMAVVSQTIKIKEIQGQIADMLGLRFDEETETGRAGRLCLRLKKEKKILIILDDVWKHLNLAEIGIPFGVDHRGCKIVLTSRLQQVFTSMGIQRKIALNIISKEEAWALFKENASVGDSNQALNDVAMKVSRECQGLPIAIVTVGRTLRDKSLDEWEEAAQQLSMSQHVVIEGVNIDVYKCIKLSYDYLVSEEAKLCFLYCCLFPEDYAIDVEDLCRYVVGKGLFQDVDTIEKARRKVRIITNNLKASCLLLNHDGEQFFRMHDVVRDVALQIASKGKHTFMTQAGFSLKKWPEKVKFGHCTAISLMANELCELPDGLECPKLETLLLGRNKACVSIPASFFEGMKGLRVLDLSHSRGQEWPKMQDPLLLPQSLQLLTNLRTLYLCDQRLGDVSVVGKLSKLQFLSFFNCEIYELPNEIGELSNLRLLDLTDCRALERIPAGVISRLSKLEELCIGGRSFKRWEVASTSREQSNVSLSELLSLSHLTVLAVFMEDVLCLPKDFHFRNLKRKLCNIVPVLGSPYLEKVEIGHCNKLEFFQHEHTPLPSTLKELNFSYLPELQWIWKGPAHLANLQNLEVLRVRDCRGLMNLFPLHLAQSLVQLRILEIRMCEGLIQIIGDEDHQVRQSSLNHRQPVGFPKLEALIVEGCDKLKSLFSITIAQGLQQLKELKVVGASELEELFSEETKFDVGNEKEIVLPELSYLELRQLPSLISFCSGSYRFILPFLAELQVEDLPGMTMGASADLLYTMLSQGKNLRVLNVKRCNKSCAVFPAKFLVNSPDLKEVTVDDCNQIQEIFQLDEPIIEEEYMQLLSNLNTLNLSQEKEGVTGNGKKIELPYLKELLLQELPNLISFCSGSFQFVLSVAERRFQGE</sequence>
<evidence type="ECO:0000256" key="1">
    <source>
        <dbReference type="ARBA" id="ARBA00008894"/>
    </source>
</evidence>
<dbReference type="GO" id="GO:0043531">
    <property type="term" value="F:ADP binding"/>
    <property type="evidence" value="ECO:0007669"/>
    <property type="project" value="InterPro"/>
</dbReference>
<protein>
    <recommendedName>
        <fullName evidence="7">AAA+ ATPase domain-containing protein</fullName>
    </recommendedName>
</protein>
<dbReference type="InterPro" id="IPR002182">
    <property type="entry name" value="NB-ARC"/>
</dbReference>
<dbReference type="Gene3D" id="1.10.10.10">
    <property type="entry name" value="Winged helix-like DNA-binding domain superfamily/Winged helix DNA-binding domain"/>
    <property type="match status" value="1"/>
</dbReference>
<dbReference type="GO" id="GO:0051607">
    <property type="term" value="P:defense response to virus"/>
    <property type="evidence" value="ECO:0007669"/>
    <property type="project" value="UniProtKB-ARBA"/>
</dbReference>
<dbReference type="SMART" id="SM00382">
    <property type="entry name" value="AAA"/>
    <property type="match status" value="1"/>
</dbReference>
<dbReference type="PRINTS" id="PR00364">
    <property type="entry name" value="DISEASERSIST"/>
</dbReference>
<feature type="domain" description="AAA+ ATPase" evidence="7">
    <location>
        <begin position="243"/>
        <end position="379"/>
    </location>
</feature>
<evidence type="ECO:0000256" key="6">
    <source>
        <dbReference type="ARBA" id="ARBA00022840"/>
    </source>
</evidence>
<keyword evidence="3" id="KW-0677">Repeat</keyword>
<evidence type="ECO:0000256" key="2">
    <source>
        <dbReference type="ARBA" id="ARBA00022614"/>
    </source>
</evidence>
<name>A0A5J5AAC0_9ASTE</name>
<reference evidence="8 9" key="1">
    <citation type="submission" date="2019-09" db="EMBL/GenBank/DDBJ databases">
        <title>A chromosome-level genome assembly of the Chinese tupelo Nyssa sinensis.</title>
        <authorList>
            <person name="Yang X."/>
            <person name="Kang M."/>
            <person name="Yang Y."/>
            <person name="Xiong H."/>
            <person name="Wang M."/>
            <person name="Zhang Z."/>
            <person name="Wang Z."/>
            <person name="Wu H."/>
            <person name="Ma T."/>
            <person name="Liu J."/>
            <person name="Xi Z."/>
        </authorList>
    </citation>
    <scope>NUCLEOTIDE SEQUENCE [LARGE SCALE GENOMIC DNA]</scope>
    <source>
        <strain evidence="8">J267</strain>
        <tissue evidence="8">Leaf</tissue>
    </source>
</reference>
<evidence type="ECO:0000259" key="7">
    <source>
        <dbReference type="SMART" id="SM00382"/>
    </source>
</evidence>
<evidence type="ECO:0000313" key="8">
    <source>
        <dbReference type="EMBL" id="KAA8526968.1"/>
    </source>
</evidence>
<dbReference type="InterPro" id="IPR032675">
    <property type="entry name" value="LRR_dom_sf"/>
</dbReference>
<dbReference type="Gene3D" id="3.80.10.10">
    <property type="entry name" value="Ribonuclease Inhibitor"/>
    <property type="match status" value="3"/>
</dbReference>
<keyword evidence="9" id="KW-1185">Reference proteome</keyword>
<evidence type="ECO:0000256" key="5">
    <source>
        <dbReference type="ARBA" id="ARBA00022821"/>
    </source>
</evidence>
<keyword evidence="6" id="KW-0067">ATP-binding</keyword>
<dbReference type="InterPro" id="IPR003593">
    <property type="entry name" value="AAA+_ATPase"/>
</dbReference>
<dbReference type="PANTHER" id="PTHR33463:SF135">
    <property type="entry name" value="RESISTANCE PROTEIN RPS2, PUTATIVE-RELATED"/>
    <property type="match status" value="1"/>
</dbReference>
<dbReference type="InterPro" id="IPR036388">
    <property type="entry name" value="WH-like_DNA-bd_sf"/>
</dbReference>
<comment type="similarity">
    <text evidence="1">Belongs to the disease resistance NB-LRR family.</text>
</comment>
<dbReference type="Pfam" id="PF00931">
    <property type="entry name" value="NB-ARC"/>
    <property type="match status" value="1"/>
</dbReference>
<dbReference type="InterPro" id="IPR042197">
    <property type="entry name" value="Apaf_helical"/>
</dbReference>
<dbReference type="Gene3D" id="3.40.50.300">
    <property type="entry name" value="P-loop containing nucleotide triphosphate hydrolases"/>
    <property type="match status" value="1"/>
</dbReference>
<dbReference type="SUPFAM" id="SSF52540">
    <property type="entry name" value="P-loop containing nucleoside triphosphate hydrolases"/>
    <property type="match status" value="1"/>
</dbReference>
<dbReference type="AlphaFoldDB" id="A0A5J5AAC0"/>
<accession>A0A5J5AAC0</accession>
<proteinExistence type="inferred from homology"/>
<dbReference type="PANTHER" id="PTHR33463">
    <property type="entry name" value="NB-ARC DOMAIN-CONTAINING PROTEIN-RELATED"/>
    <property type="match status" value="1"/>
</dbReference>
<dbReference type="GO" id="GO:0005524">
    <property type="term" value="F:ATP binding"/>
    <property type="evidence" value="ECO:0007669"/>
    <property type="project" value="UniProtKB-KW"/>
</dbReference>
<keyword evidence="2" id="KW-0433">Leucine-rich repeat</keyword>
<evidence type="ECO:0000313" key="9">
    <source>
        <dbReference type="Proteomes" id="UP000325577"/>
    </source>
</evidence>
<dbReference type="EMBL" id="CM018046">
    <property type="protein sequence ID" value="KAA8526968.1"/>
    <property type="molecule type" value="Genomic_DNA"/>
</dbReference>
<dbReference type="Proteomes" id="UP000325577">
    <property type="component" value="Linkage Group LG3"/>
</dbReference>